<name>A0ABU9ZT28_9HYPH</name>
<evidence type="ECO:0000313" key="2">
    <source>
        <dbReference type="Proteomes" id="UP001407347"/>
    </source>
</evidence>
<accession>A0ABU9ZT28</accession>
<dbReference type="InterPro" id="IPR036614">
    <property type="entry name" value="RusA-like_sf"/>
</dbReference>
<gene>
    <name evidence="1" type="ORF">PUR29_13990</name>
</gene>
<dbReference type="Gene3D" id="3.30.1330.70">
    <property type="entry name" value="Holliday junction resolvase RusA"/>
    <property type="match status" value="1"/>
</dbReference>
<reference evidence="1 2" key="1">
    <citation type="journal article" date="2023" name="PLoS ONE">
        <title>Complete genome assembly of Hawai'i environmental nontuberculous mycobacteria reveals unexpected co-isolation with methylobacteria.</title>
        <authorList>
            <person name="Hendrix J."/>
            <person name="Epperson L.E."/>
            <person name="Tong E.I."/>
            <person name="Chan Y.L."/>
            <person name="Hasan N.A."/>
            <person name="Dawrs S.N."/>
            <person name="Norton G.J."/>
            <person name="Virdi R."/>
            <person name="Crooks J.L."/>
            <person name="Chan E.D."/>
            <person name="Honda J.R."/>
            <person name="Strong M."/>
        </authorList>
    </citation>
    <scope>NUCLEOTIDE SEQUENCE [LARGE SCALE GENOMIC DNA]</scope>
    <source>
        <strain evidence="1 2">NJH_HI04-1</strain>
    </source>
</reference>
<dbReference type="SUPFAM" id="SSF103084">
    <property type="entry name" value="Holliday junction resolvase RusA"/>
    <property type="match status" value="1"/>
</dbReference>
<organism evidence="1 2">
    <name type="scientific">Methylobacterium ajmalii</name>
    <dbReference type="NCBI Taxonomy" id="2738439"/>
    <lineage>
        <taxon>Bacteria</taxon>
        <taxon>Pseudomonadati</taxon>
        <taxon>Pseudomonadota</taxon>
        <taxon>Alphaproteobacteria</taxon>
        <taxon>Hyphomicrobiales</taxon>
        <taxon>Methylobacteriaceae</taxon>
        <taxon>Methylobacterium</taxon>
    </lineage>
</organism>
<proteinExistence type="predicted"/>
<dbReference type="Proteomes" id="UP001407347">
    <property type="component" value="Unassembled WGS sequence"/>
</dbReference>
<protein>
    <submittedName>
        <fullName evidence="1">Uncharacterized protein</fullName>
    </submittedName>
</protein>
<dbReference type="EMBL" id="JAQYXP010000002">
    <property type="protein sequence ID" value="MEN3234707.1"/>
    <property type="molecule type" value="Genomic_DNA"/>
</dbReference>
<evidence type="ECO:0000313" key="1">
    <source>
        <dbReference type="EMBL" id="MEN3234707.1"/>
    </source>
</evidence>
<keyword evidence="2" id="KW-1185">Reference proteome</keyword>
<dbReference type="RefSeq" id="WP_346013017.1">
    <property type="nucleotide sequence ID" value="NZ_JAQYXP010000002.1"/>
</dbReference>
<sequence>MPRPSPEPLRPVVPRVALRLPVPPSVNALHAHGRGTPRRSPEYAAWIAAAGWTLLAQRPGRIDGPYDLTLVMPATSRADLGNLEKGVSDLLQLHGVIGNDRDAEAIHLRWHRKHDEAEVVVVPFAGAAVRPRAGRAA</sequence>
<comment type="caution">
    <text evidence="1">The sequence shown here is derived from an EMBL/GenBank/DDBJ whole genome shotgun (WGS) entry which is preliminary data.</text>
</comment>